<evidence type="ECO:0000256" key="2">
    <source>
        <dbReference type="ARBA" id="ARBA00022630"/>
    </source>
</evidence>
<dbReference type="RefSeq" id="WP_307336752.1">
    <property type="nucleotide sequence ID" value="NZ_JAUSUQ010000003.1"/>
</dbReference>
<keyword evidence="2" id="KW-0285">Flavoprotein</keyword>
<evidence type="ECO:0000256" key="4">
    <source>
        <dbReference type="ARBA" id="ARBA00038054"/>
    </source>
</evidence>
<dbReference type="Pfam" id="PF01613">
    <property type="entry name" value="Flavin_Reduct"/>
    <property type="match status" value="1"/>
</dbReference>
<keyword evidence="7" id="KW-1185">Reference proteome</keyword>
<sequence>MFYQTQELSGKECYQLLNSLVTPRPIAWVSSLSADGVVNLAPHSYFTVVCTYPPMIGFTAGGPKDTPRNIQATKEFVVNVVTEELTERMNLTAVEFPPEVSELEEVGLTAEPSRFVRVPRVKESPMHMECRLVDIHEYGPRPAYFIIGEVLAFHIDPQVTRNGKADPALLKAVGRMGGAYYTRTTDHFQLPRVGYEEYQQRYKHKRP</sequence>
<organism evidence="6 7">
    <name type="scientific">Caldalkalibacillus uzonensis</name>
    <dbReference type="NCBI Taxonomy" id="353224"/>
    <lineage>
        <taxon>Bacteria</taxon>
        <taxon>Bacillati</taxon>
        <taxon>Bacillota</taxon>
        <taxon>Bacilli</taxon>
        <taxon>Bacillales</taxon>
        <taxon>Bacillaceae</taxon>
        <taxon>Caldalkalibacillus</taxon>
    </lineage>
</organism>
<name>A0ABU0CPU7_9BACI</name>
<keyword evidence="3" id="KW-0288">FMN</keyword>
<dbReference type="InterPro" id="IPR002563">
    <property type="entry name" value="Flavin_Rdtase-like_dom"/>
</dbReference>
<accession>A0ABU0CPU7</accession>
<dbReference type="EMBL" id="JAUSUQ010000003">
    <property type="protein sequence ID" value="MDQ0338440.1"/>
    <property type="molecule type" value="Genomic_DNA"/>
</dbReference>
<reference evidence="6 7" key="1">
    <citation type="submission" date="2023-07" db="EMBL/GenBank/DDBJ databases">
        <title>Genomic Encyclopedia of Type Strains, Phase IV (KMG-IV): sequencing the most valuable type-strain genomes for metagenomic binning, comparative biology and taxonomic classification.</title>
        <authorList>
            <person name="Goeker M."/>
        </authorList>
    </citation>
    <scope>NUCLEOTIDE SEQUENCE [LARGE SCALE GENOMIC DNA]</scope>
    <source>
        <strain evidence="6 7">DSM 17740</strain>
    </source>
</reference>
<dbReference type="SUPFAM" id="SSF50475">
    <property type="entry name" value="FMN-binding split barrel"/>
    <property type="match status" value="1"/>
</dbReference>
<dbReference type="PANTHER" id="PTHR33798:SF5">
    <property type="entry name" value="FLAVIN REDUCTASE LIKE DOMAIN-CONTAINING PROTEIN"/>
    <property type="match status" value="1"/>
</dbReference>
<gene>
    <name evidence="6" type="ORF">J2S00_001224</name>
</gene>
<evidence type="ECO:0000256" key="1">
    <source>
        <dbReference type="ARBA" id="ARBA00001917"/>
    </source>
</evidence>
<evidence type="ECO:0000256" key="3">
    <source>
        <dbReference type="ARBA" id="ARBA00022643"/>
    </source>
</evidence>
<evidence type="ECO:0000259" key="5">
    <source>
        <dbReference type="SMART" id="SM00903"/>
    </source>
</evidence>
<dbReference type="SMART" id="SM00903">
    <property type="entry name" value="Flavin_Reduct"/>
    <property type="match status" value="1"/>
</dbReference>
<protein>
    <submittedName>
        <fullName evidence="6">Flavin reductase (DIM6/NTAB) family NADH-FMN oxidoreductase RutF</fullName>
    </submittedName>
</protein>
<comment type="cofactor">
    <cofactor evidence="1">
        <name>FMN</name>
        <dbReference type="ChEBI" id="CHEBI:58210"/>
    </cofactor>
</comment>
<dbReference type="Proteomes" id="UP001232445">
    <property type="component" value="Unassembled WGS sequence"/>
</dbReference>
<proteinExistence type="inferred from homology"/>
<dbReference type="Gene3D" id="2.30.110.10">
    <property type="entry name" value="Electron Transport, Fmn-binding Protein, Chain A"/>
    <property type="match status" value="1"/>
</dbReference>
<evidence type="ECO:0000313" key="6">
    <source>
        <dbReference type="EMBL" id="MDQ0338440.1"/>
    </source>
</evidence>
<evidence type="ECO:0000313" key="7">
    <source>
        <dbReference type="Proteomes" id="UP001232445"/>
    </source>
</evidence>
<feature type="domain" description="Flavin reductase like" evidence="5">
    <location>
        <begin position="20"/>
        <end position="164"/>
    </location>
</feature>
<dbReference type="InterPro" id="IPR012349">
    <property type="entry name" value="Split_barrel_FMN-bd"/>
</dbReference>
<comment type="similarity">
    <text evidence="4">Belongs to the flavoredoxin family.</text>
</comment>
<comment type="caution">
    <text evidence="6">The sequence shown here is derived from an EMBL/GenBank/DDBJ whole genome shotgun (WGS) entry which is preliminary data.</text>
</comment>
<dbReference type="PANTHER" id="PTHR33798">
    <property type="entry name" value="FLAVOPROTEIN OXYGENASE"/>
    <property type="match status" value="1"/>
</dbReference>